<dbReference type="InterPro" id="IPR003131">
    <property type="entry name" value="T1-type_BTB"/>
</dbReference>
<dbReference type="GO" id="GO:0032590">
    <property type="term" value="C:dendrite membrane"/>
    <property type="evidence" value="ECO:0007669"/>
    <property type="project" value="TreeGrafter"/>
</dbReference>
<dbReference type="GO" id="GO:0001508">
    <property type="term" value="P:action potential"/>
    <property type="evidence" value="ECO:0007669"/>
    <property type="project" value="TreeGrafter"/>
</dbReference>
<dbReference type="Gene3D" id="1.20.120.350">
    <property type="entry name" value="Voltage-gated potassium channels. Chain C"/>
    <property type="match status" value="1"/>
</dbReference>
<evidence type="ECO:0000256" key="13">
    <source>
        <dbReference type="SAM" id="Phobius"/>
    </source>
</evidence>
<dbReference type="AlphaFoldDB" id="A0A2R2MQY6"/>
<dbReference type="FunFam" id="3.30.710.10:FF:000002">
    <property type="entry name" value="Potassium voltage-gated channel subfamily C member 2"/>
    <property type="match status" value="1"/>
</dbReference>
<keyword evidence="2" id="KW-0813">Transport</keyword>
<dbReference type="SUPFAM" id="SSF54695">
    <property type="entry name" value="POZ domain"/>
    <property type="match status" value="1"/>
</dbReference>
<dbReference type="GeneID" id="106163607"/>
<evidence type="ECO:0000256" key="9">
    <source>
        <dbReference type="ARBA" id="ARBA00023065"/>
    </source>
</evidence>
<keyword evidence="9" id="KW-0406">Ion transport</keyword>
<feature type="transmembrane region" description="Helical" evidence="13">
    <location>
        <begin position="421"/>
        <end position="443"/>
    </location>
</feature>
<dbReference type="KEGG" id="lak:106163607"/>
<dbReference type="PRINTS" id="PR01498">
    <property type="entry name" value="SHAWCHANNEL"/>
</dbReference>
<dbReference type="RefSeq" id="XP_023932661.1">
    <property type="nucleotide sequence ID" value="XM_024076893.1"/>
</dbReference>
<organism evidence="15 16">
    <name type="scientific">Lingula anatina</name>
    <name type="common">Brachiopod</name>
    <name type="synonym">Lingula unguis</name>
    <dbReference type="NCBI Taxonomy" id="7574"/>
    <lineage>
        <taxon>Eukaryota</taxon>
        <taxon>Metazoa</taxon>
        <taxon>Spiralia</taxon>
        <taxon>Lophotrochozoa</taxon>
        <taxon>Brachiopoda</taxon>
        <taxon>Linguliformea</taxon>
        <taxon>Lingulata</taxon>
        <taxon>Lingulida</taxon>
        <taxon>Linguloidea</taxon>
        <taxon>Lingulidae</taxon>
        <taxon>Lingula</taxon>
    </lineage>
</organism>
<keyword evidence="7" id="KW-0630">Potassium</keyword>
<dbReference type="InterPro" id="IPR000210">
    <property type="entry name" value="BTB/POZ_dom"/>
</dbReference>
<dbReference type="InterPro" id="IPR011333">
    <property type="entry name" value="SKP1/BTB/POZ_sf"/>
</dbReference>
<dbReference type="PRINTS" id="PR01491">
    <property type="entry name" value="KVCHANNEL"/>
</dbReference>
<dbReference type="Proteomes" id="UP000085678">
    <property type="component" value="Unplaced"/>
</dbReference>
<dbReference type="GO" id="GO:0043679">
    <property type="term" value="C:axon terminus"/>
    <property type="evidence" value="ECO:0007669"/>
    <property type="project" value="TreeGrafter"/>
</dbReference>
<evidence type="ECO:0000256" key="5">
    <source>
        <dbReference type="ARBA" id="ARBA00022826"/>
    </source>
</evidence>
<evidence type="ECO:0000256" key="11">
    <source>
        <dbReference type="ARBA" id="ARBA00023303"/>
    </source>
</evidence>
<dbReference type="SUPFAM" id="SSF81324">
    <property type="entry name" value="Voltage-gated potassium channels"/>
    <property type="match status" value="1"/>
</dbReference>
<evidence type="ECO:0000256" key="3">
    <source>
        <dbReference type="ARBA" id="ARBA00022538"/>
    </source>
</evidence>
<accession>A0A2R2MQY6</accession>
<evidence type="ECO:0000256" key="4">
    <source>
        <dbReference type="ARBA" id="ARBA00022692"/>
    </source>
</evidence>
<dbReference type="Pfam" id="PF02214">
    <property type="entry name" value="BTB_2"/>
    <property type="match status" value="1"/>
</dbReference>
<dbReference type="PANTHER" id="PTHR11537:SF252">
    <property type="entry name" value="POTASSIUM VOLTAGE-GATED CHANNEL PROTEIN SHAW"/>
    <property type="match status" value="1"/>
</dbReference>
<feature type="transmembrane region" description="Helical" evidence="13">
    <location>
        <begin position="256"/>
        <end position="277"/>
    </location>
</feature>
<dbReference type="GO" id="GO:0032809">
    <property type="term" value="C:neuronal cell body membrane"/>
    <property type="evidence" value="ECO:0007669"/>
    <property type="project" value="TreeGrafter"/>
</dbReference>
<feature type="transmembrane region" description="Helical" evidence="13">
    <location>
        <begin position="397"/>
        <end position="414"/>
    </location>
</feature>
<evidence type="ECO:0000256" key="10">
    <source>
        <dbReference type="ARBA" id="ARBA00023136"/>
    </source>
</evidence>
<dbReference type="InParanoid" id="A0A2R2MQY6"/>
<dbReference type="Pfam" id="PF00520">
    <property type="entry name" value="Ion_trans"/>
    <property type="match status" value="1"/>
</dbReference>
<dbReference type="GO" id="GO:0005251">
    <property type="term" value="F:delayed rectifier potassium channel activity"/>
    <property type="evidence" value="ECO:0007669"/>
    <property type="project" value="TreeGrafter"/>
</dbReference>
<feature type="transmembrane region" description="Helical" evidence="13">
    <location>
        <begin position="357"/>
        <end position="377"/>
    </location>
</feature>
<proteinExistence type="predicted"/>
<keyword evidence="4 13" id="KW-0812">Transmembrane</keyword>
<dbReference type="FunFam" id="1.10.287.70:FF:000011">
    <property type="entry name" value="Potassium channel, voltage-gated Shaw-related subfamily C, member 4"/>
    <property type="match status" value="1"/>
</dbReference>
<evidence type="ECO:0000256" key="2">
    <source>
        <dbReference type="ARBA" id="ARBA00022448"/>
    </source>
</evidence>
<evidence type="ECO:0000313" key="15">
    <source>
        <dbReference type="Proteomes" id="UP000085678"/>
    </source>
</evidence>
<dbReference type="CDD" id="cd18379">
    <property type="entry name" value="BTB_POZ_Kv3_KCNC"/>
    <property type="match status" value="1"/>
</dbReference>
<dbReference type="GO" id="GO:0045211">
    <property type="term" value="C:postsynaptic membrane"/>
    <property type="evidence" value="ECO:0007669"/>
    <property type="project" value="TreeGrafter"/>
</dbReference>
<dbReference type="InterPro" id="IPR027359">
    <property type="entry name" value="Volt_channel_dom_sf"/>
</dbReference>
<dbReference type="InterPro" id="IPR003968">
    <property type="entry name" value="K_chnl_volt-dep_Kv"/>
</dbReference>
<dbReference type="PANTHER" id="PTHR11537">
    <property type="entry name" value="VOLTAGE-GATED POTASSIUM CHANNEL"/>
    <property type="match status" value="1"/>
</dbReference>
<evidence type="ECO:0000256" key="6">
    <source>
        <dbReference type="ARBA" id="ARBA00022882"/>
    </source>
</evidence>
<keyword evidence="15" id="KW-1185">Reference proteome</keyword>
<dbReference type="InterPro" id="IPR028325">
    <property type="entry name" value="VG_K_chnl"/>
</dbReference>
<keyword evidence="8 13" id="KW-1133">Transmembrane helix</keyword>
<keyword evidence="10 13" id="KW-0472">Membrane</keyword>
<feature type="transmembrane region" description="Helical" evidence="13">
    <location>
        <begin position="205"/>
        <end position="226"/>
    </location>
</feature>
<feature type="domain" description="BTB" evidence="14">
    <location>
        <begin position="37"/>
        <end position="140"/>
    </location>
</feature>
<reference evidence="16" key="1">
    <citation type="submission" date="2025-08" db="UniProtKB">
        <authorList>
            <consortium name="RefSeq"/>
        </authorList>
    </citation>
    <scope>IDENTIFICATION</scope>
    <source>
        <tissue evidence="16">Gonads</tissue>
    </source>
</reference>
<dbReference type="GO" id="GO:0042734">
    <property type="term" value="C:presynaptic membrane"/>
    <property type="evidence" value="ECO:0007669"/>
    <property type="project" value="TreeGrafter"/>
</dbReference>
<sequence>MSGCEDRSSWSGGPHSAACAVTPTGSMIPSRRYSDSNKVVINVGGVRYETYKSTLKNVPDTRLAWLTETKSQNTDYDAVTGEYFFDRHPGIFVMILNYYRTGKLHAPSDLCGPIFEAELEYWGIDEKQIEPCCWMNYISHKEAQKTLDEMDGADTESEEENDEVSRIATIFGIEEAPPDQNCWQRWRPKIWAILEDPYSSRLAKVITSVSLLFIVISITAFCLETVCYVREPISEHGNTGAVPITHIRNQSQPVAAFAYLEYVYMAFFTLEFVLRVLFCPDKKKFCKEILNWVDLFSILPFYMEYIVIIIDPSIQSYQIQFLKLFRLIRIFRIFKLTRHFSGIKILSHTLKASARELVLLILILFLGILIFATLIYYAELLDENPNDPSSFWNIPRGFWWAVVTMTTLGYGDIVPKTPYGYIVGALCAMCGVLMIALPVPVIVNNFAMYYTHAQAKLKLPKKKKNPFIGFADPLRCQGGFGVPSECPGSEFSSRVPTPDTSCQYSAECNNNPDKEGNEDSLEDSGDSEMAKVNGSTNASAASATGEHTAITVTFTDEVVAPSTPPQLQVPQSFPRMRVDSMSRRNPLGRRLSLLPNGGHMPPPNLGDEHIKENGHSGRRRTNILQLPEVGV</sequence>
<dbReference type="InterPro" id="IPR003974">
    <property type="entry name" value="K_chnl_volt-dep_Kv3"/>
</dbReference>
<dbReference type="STRING" id="7574.A0A2R2MQY6"/>
<dbReference type="SMART" id="SM00225">
    <property type="entry name" value="BTB"/>
    <property type="match status" value="1"/>
</dbReference>
<evidence type="ECO:0000256" key="7">
    <source>
        <dbReference type="ARBA" id="ARBA00022958"/>
    </source>
</evidence>
<evidence type="ECO:0000256" key="12">
    <source>
        <dbReference type="SAM" id="MobiDB-lite"/>
    </source>
</evidence>
<keyword evidence="11" id="KW-0407">Ion channel</keyword>
<comment type="subcellular location">
    <subcellularLocation>
        <location evidence="1">Membrane</location>
        <topology evidence="1">Multi-pass membrane protein</topology>
    </subcellularLocation>
</comment>
<evidence type="ECO:0000256" key="1">
    <source>
        <dbReference type="ARBA" id="ARBA00004141"/>
    </source>
</evidence>
<feature type="region of interest" description="Disordered" evidence="12">
    <location>
        <begin position="487"/>
        <end position="544"/>
    </location>
</feature>
<dbReference type="FunFam" id="1.20.120.350:FF:000074">
    <property type="entry name" value="SHaW family of potassium channels"/>
    <property type="match status" value="1"/>
</dbReference>
<keyword evidence="3" id="KW-0633">Potassium transport</keyword>
<dbReference type="GO" id="GO:0008076">
    <property type="term" value="C:voltage-gated potassium channel complex"/>
    <property type="evidence" value="ECO:0007669"/>
    <property type="project" value="InterPro"/>
</dbReference>
<evidence type="ECO:0000256" key="8">
    <source>
        <dbReference type="ARBA" id="ARBA00022989"/>
    </source>
</evidence>
<feature type="region of interest" description="Disordered" evidence="12">
    <location>
        <begin position="592"/>
        <end position="631"/>
    </location>
</feature>
<feature type="compositionally biased region" description="Polar residues" evidence="12">
    <location>
        <begin position="490"/>
        <end position="511"/>
    </location>
</feature>
<dbReference type="OrthoDB" id="415460at2759"/>
<dbReference type="Gene3D" id="3.30.710.10">
    <property type="entry name" value="Potassium Channel Kv1.1, Chain A"/>
    <property type="match status" value="1"/>
</dbReference>
<dbReference type="Gene3D" id="1.10.287.70">
    <property type="match status" value="1"/>
</dbReference>
<gene>
    <name evidence="16" type="primary">LOC106163607</name>
</gene>
<dbReference type="GO" id="GO:0051260">
    <property type="term" value="P:protein homooligomerization"/>
    <property type="evidence" value="ECO:0007669"/>
    <property type="project" value="InterPro"/>
</dbReference>
<feature type="compositionally biased region" description="Low complexity" evidence="12">
    <location>
        <begin position="533"/>
        <end position="544"/>
    </location>
</feature>
<evidence type="ECO:0000259" key="14">
    <source>
        <dbReference type="SMART" id="SM00225"/>
    </source>
</evidence>
<keyword evidence="5" id="KW-0631">Potassium channel</keyword>
<keyword evidence="6" id="KW-0851">Voltage-gated channel</keyword>
<dbReference type="PRINTS" id="PR00169">
    <property type="entry name" value="KCHANNEL"/>
</dbReference>
<name>A0A2R2MQY6_LINAN</name>
<feature type="compositionally biased region" description="Basic and acidic residues" evidence="12">
    <location>
        <begin position="606"/>
        <end position="615"/>
    </location>
</feature>
<dbReference type="InterPro" id="IPR005821">
    <property type="entry name" value="Ion_trans_dom"/>
</dbReference>
<evidence type="ECO:0000313" key="16">
    <source>
        <dbReference type="RefSeq" id="XP_023932661.1"/>
    </source>
</evidence>
<protein>
    <submittedName>
        <fullName evidence="16">Potassium voltage-gated channel subfamily C member 1-like</fullName>
    </submittedName>
</protein>